<protein>
    <submittedName>
        <fullName evidence="3">Uncharacterized protein</fullName>
    </submittedName>
</protein>
<evidence type="ECO:0000256" key="1">
    <source>
        <dbReference type="SAM" id="MobiDB-lite"/>
    </source>
</evidence>
<keyword evidence="2" id="KW-0812">Transmembrane</keyword>
<evidence type="ECO:0000313" key="3">
    <source>
        <dbReference type="EMBL" id="KIJ32695.1"/>
    </source>
</evidence>
<proteinExistence type="predicted"/>
<sequence length="57" mass="6510">MLRRYTPYLIAATAGVISGVWIFDPIFREQALQRQQQAAKSNDPSTQQTETKQRGDK</sequence>
<organism evidence="3 4">
    <name type="scientific">Sphaerobolus stellatus (strain SS14)</name>
    <dbReference type="NCBI Taxonomy" id="990650"/>
    <lineage>
        <taxon>Eukaryota</taxon>
        <taxon>Fungi</taxon>
        <taxon>Dikarya</taxon>
        <taxon>Basidiomycota</taxon>
        <taxon>Agaricomycotina</taxon>
        <taxon>Agaricomycetes</taxon>
        <taxon>Phallomycetidae</taxon>
        <taxon>Geastrales</taxon>
        <taxon>Sphaerobolaceae</taxon>
        <taxon>Sphaerobolus</taxon>
    </lineage>
</organism>
<feature type="region of interest" description="Disordered" evidence="1">
    <location>
        <begin position="33"/>
        <end position="57"/>
    </location>
</feature>
<dbReference type="InterPro" id="IPR057394">
    <property type="entry name" value="PIGBOS1"/>
</dbReference>
<accession>A0A0C9V5B4</accession>
<reference evidence="3 4" key="1">
    <citation type="submission" date="2014-06" db="EMBL/GenBank/DDBJ databases">
        <title>Evolutionary Origins and Diversification of the Mycorrhizal Mutualists.</title>
        <authorList>
            <consortium name="DOE Joint Genome Institute"/>
            <consortium name="Mycorrhizal Genomics Consortium"/>
            <person name="Kohler A."/>
            <person name="Kuo A."/>
            <person name="Nagy L.G."/>
            <person name="Floudas D."/>
            <person name="Copeland A."/>
            <person name="Barry K.W."/>
            <person name="Cichocki N."/>
            <person name="Veneault-Fourrey C."/>
            <person name="LaButti K."/>
            <person name="Lindquist E.A."/>
            <person name="Lipzen A."/>
            <person name="Lundell T."/>
            <person name="Morin E."/>
            <person name="Murat C."/>
            <person name="Riley R."/>
            <person name="Ohm R."/>
            <person name="Sun H."/>
            <person name="Tunlid A."/>
            <person name="Henrissat B."/>
            <person name="Grigoriev I.V."/>
            <person name="Hibbett D.S."/>
            <person name="Martin F."/>
        </authorList>
    </citation>
    <scope>NUCLEOTIDE SEQUENCE [LARGE SCALE GENOMIC DNA]</scope>
    <source>
        <strain evidence="3 4">SS14</strain>
    </source>
</reference>
<keyword evidence="4" id="KW-1185">Reference proteome</keyword>
<feature type="compositionally biased region" description="Polar residues" evidence="1">
    <location>
        <begin position="40"/>
        <end position="50"/>
    </location>
</feature>
<dbReference type="Pfam" id="PF23670">
    <property type="entry name" value="PIGBOS1"/>
    <property type="match status" value="1"/>
</dbReference>
<feature type="transmembrane region" description="Helical" evidence="2">
    <location>
        <begin position="6"/>
        <end position="27"/>
    </location>
</feature>
<evidence type="ECO:0000256" key="2">
    <source>
        <dbReference type="SAM" id="Phobius"/>
    </source>
</evidence>
<evidence type="ECO:0000313" key="4">
    <source>
        <dbReference type="Proteomes" id="UP000054279"/>
    </source>
</evidence>
<keyword evidence="2" id="KW-0472">Membrane</keyword>
<keyword evidence="2" id="KW-1133">Transmembrane helix</keyword>
<dbReference type="AlphaFoldDB" id="A0A0C9V5B4"/>
<name>A0A0C9V5B4_SPHS4</name>
<dbReference type="Proteomes" id="UP000054279">
    <property type="component" value="Unassembled WGS sequence"/>
</dbReference>
<dbReference type="EMBL" id="KN837223">
    <property type="protein sequence ID" value="KIJ32695.1"/>
    <property type="molecule type" value="Genomic_DNA"/>
</dbReference>
<gene>
    <name evidence="3" type="ORF">M422DRAFT_35741</name>
</gene>
<dbReference type="HOGENOM" id="CLU_2997956_0_0_1"/>